<dbReference type="Pfam" id="PF07716">
    <property type="entry name" value="bZIP_2"/>
    <property type="match status" value="1"/>
</dbReference>
<dbReference type="InterPro" id="IPR004827">
    <property type="entry name" value="bZIP"/>
</dbReference>
<dbReference type="PANTHER" id="PTHR13044:SF14">
    <property type="entry name" value="CRYPTOCEPHAL, ISOFORM A"/>
    <property type="match status" value="1"/>
</dbReference>
<dbReference type="GO" id="GO:0000977">
    <property type="term" value="F:RNA polymerase II transcription regulatory region sequence-specific DNA binding"/>
    <property type="evidence" value="ECO:0007669"/>
    <property type="project" value="TreeGrafter"/>
</dbReference>
<evidence type="ECO:0000313" key="8">
    <source>
        <dbReference type="EMBL" id="KAJ7770836.1"/>
    </source>
</evidence>
<evidence type="ECO:0000256" key="2">
    <source>
        <dbReference type="ARBA" id="ARBA00023015"/>
    </source>
</evidence>
<evidence type="ECO:0000256" key="5">
    <source>
        <dbReference type="ARBA" id="ARBA00023242"/>
    </source>
</evidence>
<feature type="compositionally biased region" description="Basic and acidic residues" evidence="6">
    <location>
        <begin position="258"/>
        <end position="269"/>
    </location>
</feature>
<feature type="region of interest" description="Disordered" evidence="6">
    <location>
        <begin position="22"/>
        <end position="214"/>
    </location>
</feature>
<comment type="subcellular location">
    <subcellularLocation>
        <location evidence="1">Nucleus</location>
    </subcellularLocation>
</comment>
<dbReference type="SMART" id="SM00338">
    <property type="entry name" value="BRLZ"/>
    <property type="match status" value="1"/>
</dbReference>
<accession>A0AAD7JS75</accession>
<dbReference type="AlphaFoldDB" id="A0AAD7JS75"/>
<keyword evidence="9" id="KW-1185">Reference proteome</keyword>
<feature type="domain" description="BZIP" evidence="7">
    <location>
        <begin position="173"/>
        <end position="231"/>
    </location>
</feature>
<dbReference type="CDD" id="cd14705">
    <property type="entry name" value="bZIP_Zip1"/>
    <property type="match status" value="1"/>
</dbReference>
<feature type="compositionally biased region" description="Basic and acidic residues" evidence="6">
    <location>
        <begin position="197"/>
        <end position="214"/>
    </location>
</feature>
<feature type="compositionally biased region" description="Polar residues" evidence="6">
    <location>
        <begin position="71"/>
        <end position="111"/>
    </location>
</feature>
<evidence type="ECO:0000256" key="4">
    <source>
        <dbReference type="ARBA" id="ARBA00023163"/>
    </source>
</evidence>
<sequence>MPSQRRSEEDLTSNDLSHWEHLIFSFDMQNEQDQPNTNPQQHSDSAEDMQTAALLAQLASSNMFPPPLDTPYSTASHQRQTPNSPSEYHSGPSNQRPFVSPPNLTSTSYSPQLAYPFFRGGPGPGALPPPYGQSYNPPSPVESTRGRSRAPPSTQQAGPSTSSGSPDADPDDNDEYDDKRRRNTAASARFRIKKKQRTLDLERSVSDLTGRAEELEREAADLRRENGWLKEIVMLKGGRLAGINLSGNVGYSDAGGRSSERRGKRRDSADDNESDSESEQSGEESRATRSKGKGKAKSKKK</sequence>
<gene>
    <name evidence="8" type="ORF">DFH07DRAFT_805428</name>
</gene>
<dbReference type="PANTHER" id="PTHR13044">
    <property type="entry name" value="ACTIVATING TRANSCRIPTION FACTOR ATF 4/5"/>
    <property type="match status" value="1"/>
</dbReference>
<name>A0AAD7JS75_9AGAR</name>
<keyword evidence="4" id="KW-0804">Transcription</keyword>
<feature type="compositionally biased region" description="Basic residues" evidence="6">
    <location>
        <begin position="288"/>
        <end position="301"/>
    </location>
</feature>
<keyword evidence="2" id="KW-0805">Transcription regulation</keyword>
<evidence type="ECO:0000256" key="1">
    <source>
        <dbReference type="ARBA" id="ARBA00004123"/>
    </source>
</evidence>
<feature type="region of interest" description="Disordered" evidence="6">
    <location>
        <begin position="241"/>
        <end position="301"/>
    </location>
</feature>
<dbReference type="PROSITE" id="PS50217">
    <property type="entry name" value="BZIP"/>
    <property type="match status" value="1"/>
</dbReference>
<comment type="caution">
    <text evidence="8">The sequence shown here is derived from an EMBL/GenBank/DDBJ whole genome shotgun (WGS) entry which is preliminary data.</text>
</comment>
<feature type="compositionally biased region" description="Acidic residues" evidence="6">
    <location>
        <begin position="270"/>
        <end position="282"/>
    </location>
</feature>
<organism evidence="8 9">
    <name type="scientific">Mycena maculata</name>
    <dbReference type="NCBI Taxonomy" id="230809"/>
    <lineage>
        <taxon>Eukaryota</taxon>
        <taxon>Fungi</taxon>
        <taxon>Dikarya</taxon>
        <taxon>Basidiomycota</taxon>
        <taxon>Agaricomycotina</taxon>
        <taxon>Agaricomycetes</taxon>
        <taxon>Agaricomycetidae</taxon>
        <taxon>Agaricales</taxon>
        <taxon>Marasmiineae</taxon>
        <taxon>Mycenaceae</taxon>
        <taxon>Mycena</taxon>
    </lineage>
</organism>
<keyword evidence="3" id="KW-0238">DNA-binding</keyword>
<protein>
    <recommendedName>
        <fullName evidence="7">BZIP domain-containing protein</fullName>
    </recommendedName>
</protein>
<evidence type="ECO:0000259" key="7">
    <source>
        <dbReference type="PROSITE" id="PS50217"/>
    </source>
</evidence>
<dbReference type="GO" id="GO:0001228">
    <property type="term" value="F:DNA-binding transcription activator activity, RNA polymerase II-specific"/>
    <property type="evidence" value="ECO:0007669"/>
    <property type="project" value="TreeGrafter"/>
</dbReference>
<dbReference type="SUPFAM" id="SSF57959">
    <property type="entry name" value="Leucine zipper domain"/>
    <property type="match status" value="1"/>
</dbReference>
<dbReference type="EMBL" id="JARJLG010000023">
    <property type="protein sequence ID" value="KAJ7770836.1"/>
    <property type="molecule type" value="Genomic_DNA"/>
</dbReference>
<reference evidence="8" key="1">
    <citation type="submission" date="2023-03" db="EMBL/GenBank/DDBJ databases">
        <title>Massive genome expansion in bonnet fungi (Mycena s.s.) driven by repeated elements and novel gene families across ecological guilds.</title>
        <authorList>
            <consortium name="Lawrence Berkeley National Laboratory"/>
            <person name="Harder C.B."/>
            <person name="Miyauchi S."/>
            <person name="Viragh M."/>
            <person name="Kuo A."/>
            <person name="Thoen E."/>
            <person name="Andreopoulos B."/>
            <person name="Lu D."/>
            <person name="Skrede I."/>
            <person name="Drula E."/>
            <person name="Henrissat B."/>
            <person name="Morin E."/>
            <person name="Kohler A."/>
            <person name="Barry K."/>
            <person name="LaButti K."/>
            <person name="Morin E."/>
            <person name="Salamov A."/>
            <person name="Lipzen A."/>
            <person name="Mereny Z."/>
            <person name="Hegedus B."/>
            <person name="Baldrian P."/>
            <person name="Stursova M."/>
            <person name="Weitz H."/>
            <person name="Taylor A."/>
            <person name="Grigoriev I.V."/>
            <person name="Nagy L.G."/>
            <person name="Martin F."/>
            <person name="Kauserud H."/>
        </authorList>
    </citation>
    <scope>NUCLEOTIDE SEQUENCE</scope>
    <source>
        <strain evidence="8">CBHHK188m</strain>
    </source>
</reference>
<evidence type="ECO:0000256" key="3">
    <source>
        <dbReference type="ARBA" id="ARBA00023125"/>
    </source>
</evidence>
<evidence type="ECO:0000313" key="9">
    <source>
        <dbReference type="Proteomes" id="UP001215280"/>
    </source>
</evidence>
<dbReference type="GO" id="GO:0005634">
    <property type="term" value="C:nucleus"/>
    <property type="evidence" value="ECO:0007669"/>
    <property type="project" value="UniProtKB-SubCell"/>
</dbReference>
<keyword evidence="5" id="KW-0539">Nucleus</keyword>
<proteinExistence type="predicted"/>
<feature type="compositionally biased region" description="Polar residues" evidence="6">
    <location>
        <begin position="27"/>
        <end position="43"/>
    </location>
</feature>
<evidence type="ECO:0000256" key="6">
    <source>
        <dbReference type="SAM" id="MobiDB-lite"/>
    </source>
</evidence>
<dbReference type="Gene3D" id="1.20.5.170">
    <property type="match status" value="1"/>
</dbReference>
<dbReference type="Proteomes" id="UP001215280">
    <property type="component" value="Unassembled WGS sequence"/>
</dbReference>
<dbReference type="PROSITE" id="PS00036">
    <property type="entry name" value="BZIP_BASIC"/>
    <property type="match status" value="1"/>
</dbReference>
<dbReference type="InterPro" id="IPR046347">
    <property type="entry name" value="bZIP_sf"/>
</dbReference>